<dbReference type="Gene3D" id="1.10.630.10">
    <property type="entry name" value="Cytochrome P450"/>
    <property type="match status" value="1"/>
</dbReference>
<evidence type="ECO:0000256" key="2">
    <source>
        <dbReference type="ARBA" id="ARBA00022516"/>
    </source>
</evidence>
<evidence type="ECO:0000256" key="6">
    <source>
        <dbReference type="ARBA" id="ARBA00022832"/>
    </source>
</evidence>
<dbReference type="AlphaFoldDB" id="A0AAV3P395"/>
<evidence type="ECO:0000256" key="9">
    <source>
        <dbReference type="ARBA" id="ARBA00023160"/>
    </source>
</evidence>
<dbReference type="FunFam" id="1.10.630.10:FF:000024">
    <property type="entry name" value="Allene oxide synthase, chloroplastic"/>
    <property type="match status" value="1"/>
</dbReference>
<sequence length="532" mass="59412">MASSSIVLSSLQSQTSPLHKTTEGSTIKSKTLPMRRHIARPISASVSEKPSILPPQQPSSNQQNKLPIREIPGDYGPPLIGAFNDRTDFWYNQPGEEFFKSRIQKYQSTVFRTNMPPGPFMSPDSKVIALLDAKSFPILFDVSKVEKRDLFTGTYMPSTNLTGGYRVLSYLDPSEPNHAKLKKLLFYLLSSRRDYVIPEFSASYNNMFDMMESEISSNGKVGFGDPNDQAAFNFLGKAFLGVNPGDTKLGSEGPGIITIWVFFQLHPLLSLGLPKIIEDIFLHSFQLPSFLIKGSYNKLFEFFNENSSDLQNEAEKLGLKKEEAVHNILFATCFNTFGGMKIFFPSVIKNVGQAGVNLHTKLAEEIRGVVKSNGGKLTMMSMEQMPLMKSTVYEALRIEPPVASQYARAKKDIVIDSHDGAFEVKKGEMMYGYQPLATKDPKIFVQPEEFVPDRFVGAEGEKLLNNLFWSNGPETENPTVDNKQCAGKDFVVLVSRLLLVQLFLRYDTFEIELETSALGSSVNVTSLKKASF</sequence>
<feature type="binding site" description="axial binding residue" evidence="11">
    <location>
        <position position="485"/>
    </location>
    <ligand>
        <name>heme</name>
        <dbReference type="ChEBI" id="CHEBI:30413"/>
    </ligand>
    <ligandPart>
        <name>Fe</name>
        <dbReference type="ChEBI" id="CHEBI:18248"/>
    </ligandPart>
</feature>
<evidence type="ECO:0000256" key="4">
    <source>
        <dbReference type="ARBA" id="ARBA00022723"/>
    </source>
</evidence>
<evidence type="ECO:0000256" key="1">
    <source>
        <dbReference type="ARBA" id="ARBA00010617"/>
    </source>
</evidence>
<reference evidence="13 14" key="1">
    <citation type="submission" date="2024-01" db="EMBL/GenBank/DDBJ databases">
        <title>The complete chloroplast genome sequence of Lithospermum erythrorhizon: insights into the phylogenetic relationship among Boraginaceae species and the maternal lineages of purple gromwells.</title>
        <authorList>
            <person name="Okada T."/>
            <person name="Watanabe K."/>
        </authorList>
    </citation>
    <scope>NUCLEOTIDE SEQUENCE [LARGE SCALE GENOMIC DNA]</scope>
</reference>
<keyword evidence="7 11" id="KW-0408">Iron</keyword>
<keyword evidence="6" id="KW-0276">Fatty acid metabolism</keyword>
<dbReference type="EMBL" id="BAABME010000683">
    <property type="protein sequence ID" value="GAA0144710.1"/>
    <property type="molecule type" value="Genomic_DNA"/>
</dbReference>
<dbReference type="PRINTS" id="PR00465">
    <property type="entry name" value="EP450IV"/>
</dbReference>
<keyword evidence="3 11" id="KW-0349">Heme</keyword>
<dbReference type="GO" id="GO:0005506">
    <property type="term" value="F:iron ion binding"/>
    <property type="evidence" value="ECO:0007669"/>
    <property type="project" value="InterPro"/>
</dbReference>
<dbReference type="GO" id="GO:0016125">
    <property type="term" value="P:sterol metabolic process"/>
    <property type="evidence" value="ECO:0007669"/>
    <property type="project" value="TreeGrafter"/>
</dbReference>
<comment type="caution">
    <text evidence="13">The sequence shown here is derived from an EMBL/GenBank/DDBJ whole genome shotgun (WGS) entry which is preliminary data.</text>
</comment>
<keyword evidence="10" id="KW-0456">Lyase</keyword>
<organism evidence="13 14">
    <name type="scientific">Lithospermum erythrorhizon</name>
    <name type="common">Purple gromwell</name>
    <name type="synonym">Lithospermum officinale var. erythrorhizon</name>
    <dbReference type="NCBI Taxonomy" id="34254"/>
    <lineage>
        <taxon>Eukaryota</taxon>
        <taxon>Viridiplantae</taxon>
        <taxon>Streptophyta</taxon>
        <taxon>Embryophyta</taxon>
        <taxon>Tracheophyta</taxon>
        <taxon>Spermatophyta</taxon>
        <taxon>Magnoliopsida</taxon>
        <taxon>eudicotyledons</taxon>
        <taxon>Gunneridae</taxon>
        <taxon>Pentapetalae</taxon>
        <taxon>asterids</taxon>
        <taxon>lamiids</taxon>
        <taxon>Boraginales</taxon>
        <taxon>Boraginaceae</taxon>
        <taxon>Boraginoideae</taxon>
        <taxon>Lithospermeae</taxon>
        <taxon>Lithospermum</taxon>
    </lineage>
</organism>
<proteinExistence type="inferred from homology"/>
<keyword evidence="5" id="KW-0925">Oxylipin biosynthesis</keyword>
<keyword evidence="8" id="KW-0443">Lipid metabolism</keyword>
<keyword evidence="14" id="KW-1185">Reference proteome</keyword>
<comment type="cofactor">
    <cofactor evidence="11">
        <name>heme</name>
        <dbReference type="ChEBI" id="CHEBI:30413"/>
    </cofactor>
</comment>
<evidence type="ECO:0000256" key="7">
    <source>
        <dbReference type="ARBA" id="ARBA00023004"/>
    </source>
</evidence>
<dbReference type="GO" id="GO:0016705">
    <property type="term" value="F:oxidoreductase activity, acting on paired donors, with incorporation or reduction of molecular oxygen"/>
    <property type="evidence" value="ECO:0007669"/>
    <property type="project" value="InterPro"/>
</dbReference>
<evidence type="ECO:0000256" key="8">
    <source>
        <dbReference type="ARBA" id="ARBA00023098"/>
    </source>
</evidence>
<evidence type="ECO:0000256" key="12">
    <source>
        <dbReference type="SAM" id="MobiDB-lite"/>
    </source>
</evidence>
<dbReference type="SUPFAM" id="SSF48264">
    <property type="entry name" value="Cytochrome P450"/>
    <property type="match status" value="1"/>
</dbReference>
<dbReference type="GO" id="GO:0016829">
    <property type="term" value="F:lyase activity"/>
    <property type="evidence" value="ECO:0007669"/>
    <property type="project" value="UniProtKB-KW"/>
</dbReference>
<evidence type="ECO:0000313" key="13">
    <source>
        <dbReference type="EMBL" id="GAA0144710.1"/>
    </source>
</evidence>
<gene>
    <name evidence="13" type="ORF">LIER_05085</name>
</gene>
<dbReference type="Proteomes" id="UP001454036">
    <property type="component" value="Unassembled WGS sequence"/>
</dbReference>
<evidence type="ECO:0000256" key="10">
    <source>
        <dbReference type="ARBA" id="ARBA00023239"/>
    </source>
</evidence>
<feature type="compositionally biased region" description="Polar residues" evidence="12">
    <location>
        <begin position="17"/>
        <end position="29"/>
    </location>
</feature>
<accession>A0AAV3P395</accession>
<dbReference type="CDD" id="cd11071">
    <property type="entry name" value="CYP74"/>
    <property type="match status" value="1"/>
</dbReference>
<comment type="similarity">
    <text evidence="1">Belongs to the cytochrome P450 family.</text>
</comment>
<keyword evidence="2" id="KW-0444">Lipid biosynthesis</keyword>
<keyword evidence="4 11" id="KW-0479">Metal-binding</keyword>
<evidence type="ECO:0000313" key="14">
    <source>
        <dbReference type="Proteomes" id="UP001454036"/>
    </source>
</evidence>
<dbReference type="GO" id="GO:0020037">
    <property type="term" value="F:heme binding"/>
    <property type="evidence" value="ECO:0007669"/>
    <property type="project" value="InterPro"/>
</dbReference>
<evidence type="ECO:0000256" key="3">
    <source>
        <dbReference type="ARBA" id="ARBA00022617"/>
    </source>
</evidence>
<feature type="compositionally biased region" description="Low complexity" evidence="12">
    <location>
        <begin position="1"/>
        <end position="16"/>
    </location>
</feature>
<feature type="region of interest" description="Disordered" evidence="12">
    <location>
        <begin position="1"/>
        <end position="71"/>
    </location>
</feature>
<keyword evidence="9" id="KW-0275">Fatty acid biosynthesis</keyword>
<dbReference type="InterPro" id="IPR036396">
    <property type="entry name" value="Cyt_P450_sf"/>
</dbReference>
<dbReference type="Pfam" id="PF00067">
    <property type="entry name" value="p450"/>
    <property type="match status" value="1"/>
</dbReference>
<evidence type="ECO:0000256" key="5">
    <source>
        <dbReference type="ARBA" id="ARBA00022767"/>
    </source>
</evidence>
<dbReference type="GO" id="GO:0004497">
    <property type="term" value="F:monooxygenase activity"/>
    <property type="evidence" value="ECO:0007669"/>
    <property type="project" value="InterPro"/>
</dbReference>
<dbReference type="InterPro" id="IPR002403">
    <property type="entry name" value="Cyt_P450_E_grp-IV"/>
</dbReference>
<dbReference type="PANTHER" id="PTHR24286">
    <property type="entry name" value="CYTOCHROME P450 26"/>
    <property type="match status" value="1"/>
</dbReference>
<name>A0AAV3P395_LITER</name>
<evidence type="ECO:0000256" key="11">
    <source>
        <dbReference type="PIRSR" id="PIRSR602403-1"/>
    </source>
</evidence>
<protein>
    <submittedName>
        <fullName evidence="13">Oxygenase</fullName>
    </submittedName>
</protein>
<dbReference type="PANTHER" id="PTHR24286:SF255">
    <property type="entry name" value="ALLENE OXIDE SYNTHASE, CHLOROPLASTIC"/>
    <property type="match status" value="1"/>
</dbReference>
<dbReference type="GO" id="GO:0031408">
    <property type="term" value="P:oxylipin biosynthetic process"/>
    <property type="evidence" value="ECO:0007669"/>
    <property type="project" value="UniProtKB-KW"/>
</dbReference>
<dbReference type="GO" id="GO:0006633">
    <property type="term" value="P:fatty acid biosynthetic process"/>
    <property type="evidence" value="ECO:0007669"/>
    <property type="project" value="UniProtKB-KW"/>
</dbReference>
<dbReference type="InterPro" id="IPR001128">
    <property type="entry name" value="Cyt_P450"/>
</dbReference>